<sequence>MSALSPIHSQKMAVIGVT</sequence>
<evidence type="ECO:0000313" key="1">
    <source>
        <dbReference type="EMBL" id="JAD22085.1"/>
    </source>
</evidence>
<accession>A0A0A8Y9R4</accession>
<reference evidence="1" key="2">
    <citation type="journal article" date="2015" name="Data Brief">
        <title>Shoot transcriptome of the giant reed, Arundo donax.</title>
        <authorList>
            <person name="Barrero R.A."/>
            <person name="Guerrero F.D."/>
            <person name="Moolhuijzen P."/>
            <person name="Goolsby J.A."/>
            <person name="Tidwell J."/>
            <person name="Bellgard S.E."/>
            <person name="Bellgard M.I."/>
        </authorList>
    </citation>
    <scope>NUCLEOTIDE SEQUENCE</scope>
    <source>
        <tissue evidence="1">Shoot tissue taken approximately 20 cm above the soil surface</tissue>
    </source>
</reference>
<protein>
    <submittedName>
        <fullName evidence="1">Uncharacterized protein</fullName>
    </submittedName>
</protein>
<dbReference type="AlphaFoldDB" id="A0A0A8Y9R4"/>
<dbReference type="EMBL" id="GBRH01275810">
    <property type="protein sequence ID" value="JAD22085.1"/>
    <property type="molecule type" value="Transcribed_RNA"/>
</dbReference>
<name>A0A0A8Y9R4_ARUDO</name>
<proteinExistence type="predicted"/>
<organism evidence="1">
    <name type="scientific">Arundo donax</name>
    <name type="common">Giant reed</name>
    <name type="synonym">Donax arundinaceus</name>
    <dbReference type="NCBI Taxonomy" id="35708"/>
    <lineage>
        <taxon>Eukaryota</taxon>
        <taxon>Viridiplantae</taxon>
        <taxon>Streptophyta</taxon>
        <taxon>Embryophyta</taxon>
        <taxon>Tracheophyta</taxon>
        <taxon>Spermatophyta</taxon>
        <taxon>Magnoliopsida</taxon>
        <taxon>Liliopsida</taxon>
        <taxon>Poales</taxon>
        <taxon>Poaceae</taxon>
        <taxon>PACMAD clade</taxon>
        <taxon>Arundinoideae</taxon>
        <taxon>Arundineae</taxon>
        <taxon>Arundo</taxon>
    </lineage>
</organism>
<reference evidence="1" key="1">
    <citation type="submission" date="2014-09" db="EMBL/GenBank/DDBJ databases">
        <authorList>
            <person name="Magalhaes I.L.F."/>
            <person name="Oliveira U."/>
            <person name="Santos F.R."/>
            <person name="Vidigal T.H.D.A."/>
            <person name="Brescovit A.D."/>
            <person name="Santos A.J."/>
        </authorList>
    </citation>
    <scope>NUCLEOTIDE SEQUENCE</scope>
    <source>
        <tissue evidence="1">Shoot tissue taken approximately 20 cm above the soil surface</tissue>
    </source>
</reference>